<dbReference type="KEGG" id="ppac:PAP_02440"/>
<accession>A0A075LWK9</accession>
<dbReference type="EMBL" id="CP006019">
    <property type="protein sequence ID" value="AIF68918.1"/>
    <property type="molecule type" value="Genomic_DNA"/>
</dbReference>
<evidence type="ECO:0000313" key="2">
    <source>
        <dbReference type="Proteomes" id="UP000027981"/>
    </source>
</evidence>
<protein>
    <submittedName>
        <fullName evidence="1">Uncharacterized protein</fullName>
    </submittedName>
</protein>
<reference evidence="2" key="1">
    <citation type="submission" date="2013-06" db="EMBL/GenBank/DDBJ databases">
        <title>Complete Genome Sequence of Hyperthermophilic Palaeococcus pacificus DY20341T, Isolated from a Deep-Sea Hydrothermal Sediments.</title>
        <authorList>
            <person name="Zeng X."/>
            <person name="Shao Z."/>
        </authorList>
    </citation>
    <scope>NUCLEOTIDE SEQUENCE [LARGE SCALE GENOMIC DNA]</scope>
    <source>
        <strain evidence="2">DY20341</strain>
    </source>
</reference>
<keyword evidence="2" id="KW-1185">Reference proteome</keyword>
<evidence type="ECO:0000313" key="1">
    <source>
        <dbReference type="EMBL" id="AIF68918.1"/>
    </source>
</evidence>
<dbReference type="AlphaFoldDB" id="A0A075LWK9"/>
<gene>
    <name evidence="1" type="ORF">PAP_02440</name>
</gene>
<name>A0A075LWK9_9EURY</name>
<organism evidence="1 2">
    <name type="scientific">Palaeococcus pacificus DY20341</name>
    <dbReference type="NCBI Taxonomy" id="1343739"/>
    <lineage>
        <taxon>Archaea</taxon>
        <taxon>Methanobacteriati</taxon>
        <taxon>Methanobacteriota</taxon>
        <taxon>Thermococci</taxon>
        <taxon>Thermococcales</taxon>
        <taxon>Thermococcaceae</taxon>
        <taxon>Palaeococcus</taxon>
    </lineage>
</organism>
<dbReference type="Proteomes" id="UP000027981">
    <property type="component" value="Chromosome"/>
</dbReference>
<dbReference type="HOGENOM" id="CLU_220173_0_0_2"/>
<sequence length="36" mass="4397">MFDVKSLKFWKKVSKDESEVVRAYAQKDALQFRRMM</sequence>
<reference evidence="1 2" key="2">
    <citation type="journal article" date="2015" name="Genome Announc.">
        <title>Complete Genome Sequence of Hyperthermophilic Piezophilic Archaeon Palaeococcus pacificus DY20341T, Isolated from Deep-Sea Hydrothermal Sediments.</title>
        <authorList>
            <person name="Zeng X."/>
            <person name="Jebbar M."/>
            <person name="Shao Z."/>
        </authorList>
    </citation>
    <scope>NUCLEOTIDE SEQUENCE [LARGE SCALE GENOMIC DNA]</scope>
    <source>
        <strain evidence="1 2">DY20341</strain>
    </source>
</reference>
<proteinExistence type="predicted"/>